<evidence type="ECO:0000313" key="1">
    <source>
        <dbReference type="EMBL" id="PKU60714.1"/>
    </source>
</evidence>
<dbReference type="Proteomes" id="UP000233837">
    <property type="component" value="Unassembled WGS sequence"/>
</dbReference>
<proteinExistence type="predicted"/>
<dbReference type="AlphaFoldDB" id="A0A2I0VBC3"/>
<organism evidence="1 2">
    <name type="scientific">Dendrobium catenatum</name>
    <dbReference type="NCBI Taxonomy" id="906689"/>
    <lineage>
        <taxon>Eukaryota</taxon>
        <taxon>Viridiplantae</taxon>
        <taxon>Streptophyta</taxon>
        <taxon>Embryophyta</taxon>
        <taxon>Tracheophyta</taxon>
        <taxon>Spermatophyta</taxon>
        <taxon>Magnoliopsida</taxon>
        <taxon>Liliopsida</taxon>
        <taxon>Asparagales</taxon>
        <taxon>Orchidaceae</taxon>
        <taxon>Epidendroideae</taxon>
        <taxon>Malaxideae</taxon>
        <taxon>Dendrobiinae</taxon>
        <taxon>Dendrobium</taxon>
    </lineage>
</organism>
<accession>A0A2I0VBC3</accession>
<evidence type="ECO:0000313" key="2">
    <source>
        <dbReference type="Proteomes" id="UP000233837"/>
    </source>
</evidence>
<reference evidence="1 2" key="1">
    <citation type="journal article" date="2016" name="Sci. Rep.">
        <title>The Dendrobium catenatum Lindl. genome sequence provides insights into polysaccharide synthase, floral development and adaptive evolution.</title>
        <authorList>
            <person name="Zhang G.Q."/>
            <person name="Xu Q."/>
            <person name="Bian C."/>
            <person name="Tsai W.C."/>
            <person name="Yeh C.M."/>
            <person name="Liu K.W."/>
            <person name="Yoshida K."/>
            <person name="Zhang L.S."/>
            <person name="Chang S.B."/>
            <person name="Chen F."/>
            <person name="Shi Y."/>
            <person name="Su Y.Y."/>
            <person name="Zhang Y.Q."/>
            <person name="Chen L.J."/>
            <person name="Yin Y."/>
            <person name="Lin M."/>
            <person name="Huang H."/>
            <person name="Deng H."/>
            <person name="Wang Z.W."/>
            <person name="Zhu S.L."/>
            <person name="Zhao X."/>
            <person name="Deng C."/>
            <person name="Niu S.C."/>
            <person name="Huang J."/>
            <person name="Wang M."/>
            <person name="Liu G.H."/>
            <person name="Yang H.J."/>
            <person name="Xiao X.J."/>
            <person name="Hsiao Y.Y."/>
            <person name="Wu W.L."/>
            <person name="Chen Y.Y."/>
            <person name="Mitsuda N."/>
            <person name="Ohme-Takagi M."/>
            <person name="Luo Y.B."/>
            <person name="Van de Peer Y."/>
            <person name="Liu Z.J."/>
        </authorList>
    </citation>
    <scope>NUCLEOTIDE SEQUENCE [LARGE SCALE GENOMIC DNA]</scope>
    <source>
        <tissue evidence="1">The whole plant</tissue>
    </source>
</reference>
<protein>
    <submittedName>
        <fullName evidence="1">Uncharacterized protein</fullName>
    </submittedName>
</protein>
<reference evidence="1 2" key="2">
    <citation type="journal article" date="2017" name="Nature">
        <title>The Apostasia genome and the evolution of orchids.</title>
        <authorList>
            <person name="Zhang G.Q."/>
            <person name="Liu K.W."/>
            <person name="Li Z."/>
            <person name="Lohaus R."/>
            <person name="Hsiao Y.Y."/>
            <person name="Niu S.C."/>
            <person name="Wang J.Y."/>
            <person name="Lin Y.C."/>
            <person name="Xu Q."/>
            <person name="Chen L.J."/>
            <person name="Yoshida K."/>
            <person name="Fujiwara S."/>
            <person name="Wang Z.W."/>
            <person name="Zhang Y.Q."/>
            <person name="Mitsuda N."/>
            <person name="Wang M."/>
            <person name="Liu G.H."/>
            <person name="Pecoraro L."/>
            <person name="Huang H.X."/>
            <person name="Xiao X.J."/>
            <person name="Lin M."/>
            <person name="Wu X.Y."/>
            <person name="Wu W.L."/>
            <person name="Chen Y.Y."/>
            <person name="Chang S.B."/>
            <person name="Sakamoto S."/>
            <person name="Ohme-Takagi M."/>
            <person name="Yagi M."/>
            <person name="Zeng S.J."/>
            <person name="Shen C.Y."/>
            <person name="Yeh C.M."/>
            <person name="Luo Y.B."/>
            <person name="Tsai W.C."/>
            <person name="Van de Peer Y."/>
            <person name="Liu Z.J."/>
        </authorList>
    </citation>
    <scope>NUCLEOTIDE SEQUENCE [LARGE SCALE GENOMIC DNA]</scope>
    <source>
        <tissue evidence="1">The whole plant</tissue>
    </source>
</reference>
<gene>
    <name evidence="1" type="ORF">MA16_Dca028828</name>
</gene>
<sequence>MRLKEIGRGDWSPRLASVEIGMGSEVWDRSSGGSSIVWERRSWKQRASKEWRYRGEQERNERKRQWRFGI</sequence>
<keyword evidence="2" id="KW-1185">Reference proteome</keyword>
<dbReference type="EMBL" id="KZ504990">
    <property type="protein sequence ID" value="PKU60714.1"/>
    <property type="molecule type" value="Genomic_DNA"/>
</dbReference>
<name>A0A2I0VBC3_9ASPA</name>